<evidence type="ECO:0000313" key="1">
    <source>
        <dbReference type="EMBL" id="TQM93624.1"/>
    </source>
</evidence>
<organism evidence="1 2">
    <name type="scientific">Roseinatronobacter monicus</name>
    <dbReference type="NCBI Taxonomy" id="393481"/>
    <lineage>
        <taxon>Bacteria</taxon>
        <taxon>Pseudomonadati</taxon>
        <taxon>Pseudomonadota</taxon>
        <taxon>Alphaproteobacteria</taxon>
        <taxon>Rhodobacterales</taxon>
        <taxon>Paracoccaceae</taxon>
        <taxon>Roseinatronobacter</taxon>
    </lineage>
</organism>
<gene>
    <name evidence="1" type="ORF">BD293_2266</name>
</gene>
<dbReference type="AlphaFoldDB" id="A0A543KEY4"/>
<evidence type="ECO:0000313" key="2">
    <source>
        <dbReference type="Proteomes" id="UP000320582"/>
    </source>
</evidence>
<dbReference type="Proteomes" id="UP000320582">
    <property type="component" value="Unassembled WGS sequence"/>
</dbReference>
<comment type="caution">
    <text evidence="1">The sequence shown here is derived from an EMBL/GenBank/DDBJ whole genome shotgun (WGS) entry which is preliminary data.</text>
</comment>
<proteinExistence type="predicted"/>
<accession>A0A543KEY4</accession>
<reference evidence="1 2" key="1">
    <citation type="submission" date="2019-06" db="EMBL/GenBank/DDBJ databases">
        <title>Genomic Encyclopedia of Archaeal and Bacterial Type Strains, Phase II (KMG-II): from individual species to whole genera.</title>
        <authorList>
            <person name="Goeker M."/>
        </authorList>
    </citation>
    <scope>NUCLEOTIDE SEQUENCE [LARGE SCALE GENOMIC DNA]</scope>
    <source>
        <strain evidence="1 2">DSM 18423</strain>
    </source>
</reference>
<dbReference type="EMBL" id="VFPT01000001">
    <property type="protein sequence ID" value="TQM93624.1"/>
    <property type="molecule type" value="Genomic_DNA"/>
</dbReference>
<protein>
    <submittedName>
        <fullName evidence="1">Uncharacterized protein</fullName>
    </submittedName>
</protein>
<sequence>MEQGMYRQSGETKLMFMSGDGDAVMRNQIEQARQEASQLPERRILNTDEGTLLDYLVQKYSAEVPQLDEANISAEHHERQVAVRDFLDGTVNVPGESFEVEIPFNGDSAFFDLRPNQWDSMPPRGTVHGNALHLSIAGRTLQAGDVKQTIDKFVATVNQYLNWHRNQWENFESSLRREVGQEIAHRRERLLAQKGSAAQLATLGIKLKEKPGDTRTFVPPVVKQKVTPQLPPMRASAPPDPTLDQAQYEMILGLIRGAGRSIEQSSSRTRQLDEEALRDMFLVPLNAHFGTATGEAFNYSGKTDIAIRHEGSNLFVAEFKIWGGAKLFLDTISQLLSYLTWRDTKAAVVMFNRNIGFSGVVSTMREATKQHPHFISGPTRLDETSDQYVFSLAQDAERKVTVSILAFDLGPSA</sequence>
<keyword evidence="2" id="KW-1185">Reference proteome</keyword>
<name>A0A543KEY4_9RHOB</name>